<sequence>MLPGGPGYRERMRRLRVLPVIVVVLLCALFVAAYGNRGGPGVVVPLFVVLAWPVLWSARPVLGLGLVLLLTALLTPLYDPETVGPVGCAAVLVAVGRLATVRPWRVSLPGAGVAFAVLALLGAAFYVESGGAFTTALVLALAVGCVWAVGNTIRQGRENAGARRREETELAVAAERLRIARELHDLVAHSMGVIAFQAGAGRRVIETQPREARNALDAIETTSREALAELRRTLAALRRSEPAGAPTIPTPRLADLDRLAASVRVEVTRTGAVRELPANLELSAYRIVQESVTNVVRHAGTDACWVRLDYRGSELGVEVLDSGSGTGPPGTGYGIVGMRERVTLLNGTFAAGPRPEGGFRVAATIPLHD</sequence>
<dbReference type="InterPro" id="IPR011712">
    <property type="entry name" value="Sig_transdc_His_kin_sub3_dim/P"/>
</dbReference>
<dbReference type="Pfam" id="PF02518">
    <property type="entry name" value="HATPase_c"/>
    <property type="match status" value="1"/>
</dbReference>
<feature type="transmembrane region" description="Helical" evidence="9">
    <location>
        <begin position="84"/>
        <end position="101"/>
    </location>
</feature>
<evidence type="ECO:0000313" key="11">
    <source>
        <dbReference type="EMBL" id="EXG80785.1"/>
    </source>
</evidence>
<keyword evidence="9" id="KW-1133">Transmembrane helix</keyword>
<dbReference type="PANTHER" id="PTHR24421">
    <property type="entry name" value="NITRATE/NITRITE SENSOR PROTEIN NARX-RELATED"/>
    <property type="match status" value="1"/>
</dbReference>
<organism evidence="11 12">
    <name type="scientific">Cryptosporangium arvum DSM 44712</name>
    <dbReference type="NCBI Taxonomy" id="927661"/>
    <lineage>
        <taxon>Bacteria</taxon>
        <taxon>Bacillati</taxon>
        <taxon>Actinomycetota</taxon>
        <taxon>Actinomycetes</taxon>
        <taxon>Cryptosporangiales</taxon>
        <taxon>Cryptosporangiaceae</taxon>
        <taxon>Cryptosporangium</taxon>
    </lineage>
</organism>
<keyword evidence="9" id="KW-0472">Membrane</keyword>
<evidence type="ECO:0000256" key="4">
    <source>
        <dbReference type="ARBA" id="ARBA00022679"/>
    </source>
</evidence>
<dbReference type="AlphaFoldDB" id="A0A010YKQ3"/>
<evidence type="ECO:0000256" key="7">
    <source>
        <dbReference type="ARBA" id="ARBA00022840"/>
    </source>
</evidence>
<feature type="transmembrane region" description="Helical" evidence="9">
    <location>
        <begin position="61"/>
        <end position="78"/>
    </location>
</feature>
<dbReference type="GO" id="GO:0005524">
    <property type="term" value="F:ATP binding"/>
    <property type="evidence" value="ECO:0007669"/>
    <property type="project" value="UniProtKB-KW"/>
</dbReference>
<dbReference type="Pfam" id="PF07730">
    <property type="entry name" value="HisKA_3"/>
    <property type="match status" value="1"/>
</dbReference>
<protein>
    <recommendedName>
        <fullName evidence="2">histidine kinase</fullName>
        <ecNumber evidence="2">2.7.13.3</ecNumber>
    </recommendedName>
</protein>
<dbReference type="InterPro" id="IPR036890">
    <property type="entry name" value="HATPase_C_sf"/>
</dbReference>
<reference evidence="11 12" key="1">
    <citation type="submission" date="2013-07" db="EMBL/GenBank/DDBJ databases">
        <authorList>
            <consortium name="DOE Joint Genome Institute"/>
            <person name="Eisen J."/>
            <person name="Huntemann M."/>
            <person name="Han J."/>
            <person name="Chen A."/>
            <person name="Kyrpides N."/>
            <person name="Mavromatis K."/>
            <person name="Markowitz V."/>
            <person name="Palaniappan K."/>
            <person name="Ivanova N."/>
            <person name="Schaumberg A."/>
            <person name="Pati A."/>
            <person name="Liolios K."/>
            <person name="Nordberg H.P."/>
            <person name="Cantor M.N."/>
            <person name="Hua S.X."/>
            <person name="Woyke T."/>
        </authorList>
    </citation>
    <scope>NUCLEOTIDE SEQUENCE [LARGE SCALE GENOMIC DNA]</scope>
    <source>
        <strain evidence="11 12">DSM 44712</strain>
    </source>
</reference>
<feature type="transmembrane region" description="Helical" evidence="9">
    <location>
        <begin position="15"/>
        <end position="34"/>
    </location>
</feature>
<keyword evidence="4" id="KW-0808">Transferase</keyword>
<evidence type="ECO:0000259" key="10">
    <source>
        <dbReference type="SMART" id="SM00387"/>
    </source>
</evidence>
<proteinExistence type="predicted"/>
<dbReference type="PATRIC" id="fig|927661.3.peg.1843"/>
<comment type="catalytic activity">
    <reaction evidence="1">
        <text>ATP + protein L-histidine = ADP + protein N-phospho-L-histidine.</text>
        <dbReference type="EC" id="2.7.13.3"/>
    </reaction>
</comment>
<dbReference type="PANTHER" id="PTHR24421:SF10">
    <property type="entry name" value="NITRATE_NITRITE SENSOR PROTEIN NARQ"/>
    <property type="match status" value="1"/>
</dbReference>
<dbReference type="HOGENOM" id="CLU_000445_20_1_11"/>
<evidence type="ECO:0000256" key="8">
    <source>
        <dbReference type="ARBA" id="ARBA00023012"/>
    </source>
</evidence>
<feature type="transmembrane region" description="Helical" evidence="9">
    <location>
        <begin position="40"/>
        <end position="56"/>
    </location>
</feature>
<comment type="caution">
    <text evidence="11">The sequence shown here is derived from an EMBL/GenBank/DDBJ whole genome shotgun (WGS) entry which is preliminary data.</text>
</comment>
<dbReference type="GO" id="GO:0046983">
    <property type="term" value="F:protein dimerization activity"/>
    <property type="evidence" value="ECO:0007669"/>
    <property type="project" value="InterPro"/>
</dbReference>
<gene>
    <name evidence="11" type="ORF">CryarDRAFT_1876</name>
</gene>
<feature type="transmembrane region" description="Helical" evidence="9">
    <location>
        <begin position="108"/>
        <end position="127"/>
    </location>
</feature>
<evidence type="ECO:0000256" key="9">
    <source>
        <dbReference type="SAM" id="Phobius"/>
    </source>
</evidence>
<dbReference type="EMBL" id="JFBT01000001">
    <property type="protein sequence ID" value="EXG80785.1"/>
    <property type="molecule type" value="Genomic_DNA"/>
</dbReference>
<dbReference type="InterPro" id="IPR003594">
    <property type="entry name" value="HATPase_dom"/>
</dbReference>
<evidence type="ECO:0000313" key="12">
    <source>
        <dbReference type="Proteomes" id="UP000021053"/>
    </source>
</evidence>
<evidence type="ECO:0000256" key="1">
    <source>
        <dbReference type="ARBA" id="ARBA00000085"/>
    </source>
</evidence>
<dbReference type="SMART" id="SM00387">
    <property type="entry name" value="HATPase_c"/>
    <property type="match status" value="1"/>
</dbReference>
<dbReference type="GO" id="GO:0016020">
    <property type="term" value="C:membrane"/>
    <property type="evidence" value="ECO:0007669"/>
    <property type="project" value="InterPro"/>
</dbReference>
<accession>A0A010YKQ3</accession>
<evidence type="ECO:0000256" key="5">
    <source>
        <dbReference type="ARBA" id="ARBA00022741"/>
    </source>
</evidence>
<evidence type="ECO:0000256" key="6">
    <source>
        <dbReference type="ARBA" id="ARBA00022777"/>
    </source>
</evidence>
<dbReference type="SUPFAM" id="SSF55874">
    <property type="entry name" value="ATPase domain of HSP90 chaperone/DNA topoisomerase II/histidine kinase"/>
    <property type="match status" value="1"/>
</dbReference>
<keyword evidence="3" id="KW-0597">Phosphoprotein</keyword>
<dbReference type="InterPro" id="IPR050482">
    <property type="entry name" value="Sensor_HK_TwoCompSys"/>
</dbReference>
<dbReference type="CDD" id="cd16917">
    <property type="entry name" value="HATPase_UhpB-NarQ-NarX-like"/>
    <property type="match status" value="1"/>
</dbReference>
<feature type="domain" description="Histidine kinase/HSP90-like ATPase" evidence="10">
    <location>
        <begin position="279"/>
        <end position="369"/>
    </location>
</feature>
<dbReference type="Gene3D" id="3.30.565.10">
    <property type="entry name" value="Histidine kinase-like ATPase, C-terminal domain"/>
    <property type="match status" value="1"/>
</dbReference>
<evidence type="ECO:0000256" key="2">
    <source>
        <dbReference type="ARBA" id="ARBA00012438"/>
    </source>
</evidence>
<keyword evidence="12" id="KW-1185">Reference proteome</keyword>
<dbReference type="Gene3D" id="1.20.5.1930">
    <property type="match status" value="1"/>
</dbReference>
<evidence type="ECO:0000256" key="3">
    <source>
        <dbReference type="ARBA" id="ARBA00022553"/>
    </source>
</evidence>
<dbReference type="EC" id="2.7.13.3" evidence="2"/>
<keyword evidence="8" id="KW-0902">Two-component regulatory system</keyword>
<keyword evidence="6 11" id="KW-0418">Kinase</keyword>
<feature type="transmembrane region" description="Helical" evidence="9">
    <location>
        <begin position="133"/>
        <end position="153"/>
    </location>
</feature>
<keyword evidence="7" id="KW-0067">ATP-binding</keyword>
<name>A0A010YKQ3_9ACTN</name>
<dbReference type="GO" id="GO:0000155">
    <property type="term" value="F:phosphorelay sensor kinase activity"/>
    <property type="evidence" value="ECO:0007669"/>
    <property type="project" value="InterPro"/>
</dbReference>
<keyword evidence="9" id="KW-0812">Transmembrane</keyword>
<dbReference type="Proteomes" id="UP000021053">
    <property type="component" value="Unassembled WGS sequence"/>
</dbReference>
<keyword evidence="5" id="KW-0547">Nucleotide-binding</keyword>